<feature type="transmembrane region" description="Helical" evidence="1">
    <location>
        <begin position="531"/>
        <end position="556"/>
    </location>
</feature>
<keyword evidence="1" id="KW-0812">Transmembrane</keyword>
<evidence type="ECO:0008006" key="4">
    <source>
        <dbReference type="Google" id="ProtNLM"/>
    </source>
</evidence>
<evidence type="ECO:0000256" key="1">
    <source>
        <dbReference type="SAM" id="Phobius"/>
    </source>
</evidence>
<dbReference type="SMART" id="SM00320">
    <property type="entry name" value="WD40"/>
    <property type="match status" value="2"/>
</dbReference>
<gene>
    <name evidence="2" type="ORF">B0H16DRAFT_1716047</name>
</gene>
<name>A0AAD7JNW0_9AGAR</name>
<dbReference type="SUPFAM" id="SSF50978">
    <property type="entry name" value="WD40 repeat-like"/>
    <property type="match status" value="1"/>
</dbReference>
<feature type="transmembrane region" description="Helical" evidence="1">
    <location>
        <begin position="334"/>
        <end position="358"/>
    </location>
</feature>
<dbReference type="InterPro" id="IPR036322">
    <property type="entry name" value="WD40_repeat_dom_sf"/>
</dbReference>
<protein>
    <recommendedName>
        <fullName evidence="4">WD40 repeat-like protein</fullName>
    </recommendedName>
</protein>
<comment type="caution">
    <text evidence="2">The sequence shown here is derived from an EMBL/GenBank/DDBJ whole genome shotgun (WGS) entry which is preliminary data.</text>
</comment>
<dbReference type="EMBL" id="JARKIB010000019">
    <property type="protein sequence ID" value="KAJ7768845.1"/>
    <property type="molecule type" value="Genomic_DNA"/>
</dbReference>
<reference evidence="2" key="1">
    <citation type="submission" date="2023-03" db="EMBL/GenBank/DDBJ databases">
        <title>Massive genome expansion in bonnet fungi (Mycena s.s.) driven by repeated elements and novel gene families across ecological guilds.</title>
        <authorList>
            <consortium name="Lawrence Berkeley National Laboratory"/>
            <person name="Harder C.B."/>
            <person name="Miyauchi S."/>
            <person name="Viragh M."/>
            <person name="Kuo A."/>
            <person name="Thoen E."/>
            <person name="Andreopoulos B."/>
            <person name="Lu D."/>
            <person name="Skrede I."/>
            <person name="Drula E."/>
            <person name="Henrissat B."/>
            <person name="Morin E."/>
            <person name="Kohler A."/>
            <person name="Barry K."/>
            <person name="LaButti K."/>
            <person name="Morin E."/>
            <person name="Salamov A."/>
            <person name="Lipzen A."/>
            <person name="Mereny Z."/>
            <person name="Hegedus B."/>
            <person name="Baldrian P."/>
            <person name="Stursova M."/>
            <person name="Weitz H."/>
            <person name="Taylor A."/>
            <person name="Grigoriev I.V."/>
            <person name="Nagy L.G."/>
            <person name="Martin F."/>
            <person name="Kauserud H."/>
        </authorList>
    </citation>
    <scope>NUCLEOTIDE SEQUENCE</scope>
    <source>
        <strain evidence="2">CBHHK182m</strain>
    </source>
</reference>
<dbReference type="Proteomes" id="UP001215598">
    <property type="component" value="Unassembled WGS sequence"/>
</dbReference>
<dbReference type="AlphaFoldDB" id="A0AAD7JNW0"/>
<evidence type="ECO:0000313" key="2">
    <source>
        <dbReference type="EMBL" id="KAJ7768845.1"/>
    </source>
</evidence>
<keyword evidence="1" id="KW-0472">Membrane</keyword>
<keyword evidence="3" id="KW-1185">Reference proteome</keyword>
<proteinExistence type="predicted"/>
<sequence length="557" mass="61641">MCFWPHPTASNNYLLQGKLSGHSGGIVRLCATEDGRLLASAATDGTKVWDLSTMRELEAPKSAQIRGPSTVLVWVKHQDDSSEALLHGTRNGYLVCWKAGKERHGMVVFEEISYVRIRDPQEISGLAFDAPANRLALCHTGGVVQVYTVDINMSLHNIFSLELKNVAPVAVVFGQMQGNDRDVMVFGLHGGDIYTLRGNDGAVSDAAWNVGGFIGDVAIDVRQGVVCMDEPSSGVNLYRLGSRSLVKTFPVAPQKANKRLRQVAFADEGTHRRQWHRSKIVDQLRVHKNEWVQTVTTADSAGHSIIFATKSRDLGGSNNIFVWRKKRQQRVGRVGTVCMVVLIQLGVIMLLAAVLFVYQKLAVLPPPHLHHCSALYAGSAHLHCWALYADSAGPLRDVVCRQDASPRSALTDRAPFGRARYRPRGSIVFQRLRVWRLYSFCKQMSSHSYQTASRGSRSNQPYPNHFPPPQSPLLSPLRCLPHLWVSSACATPNGDGTCPAPAPVNDYHAMQILFTLFLLQTHLIGDWCLLVIPYAIVLLVFFPTIFVQMFGALVSLF</sequence>
<keyword evidence="1" id="KW-1133">Transmembrane helix</keyword>
<dbReference type="InterPro" id="IPR001680">
    <property type="entry name" value="WD40_rpt"/>
</dbReference>
<dbReference type="Gene3D" id="2.130.10.10">
    <property type="entry name" value="YVTN repeat-like/Quinoprotein amine dehydrogenase"/>
    <property type="match status" value="1"/>
</dbReference>
<dbReference type="InterPro" id="IPR015943">
    <property type="entry name" value="WD40/YVTN_repeat-like_dom_sf"/>
</dbReference>
<organism evidence="2 3">
    <name type="scientific">Mycena metata</name>
    <dbReference type="NCBI Taxonomy" id="1033252"/>
    <lineage>
        <taxon>Eukaryota</taxon>
        <taxon>Fungi</taxon>
        <taxon>Dikarya</taxon>
        <taxon>Basidiomycota</taxon>
        <taxon>Agaricomycotina</taxon>
        <taxon>Agaricomycetes</taxon>
        <taxon>Agaricomycetidae</taxon>
        <taxon>Agaricales</taxon>
        <taxon>Marasmiineae</taxon>
        <taxon>Mycenaceae</taxon>
        <taxon>Mycena</taxon>
    </lineage>
</organism>
<accession>A0AAD7JNW0</accession>
<evidence type="ECO:0000313" key="3">
    <source>
        <dbReference type="Proteomes" id="UP001215598"/>
    </source>
</evidence>